<feature type="domain" description="Carrier" evidence="5">
    <location>
        <begin position="609"/>
        <end position="684"/>
    </location>
</feature>
<dbReference type="CDD" id="cd05235">
    <property type="entry name" value="SDR_e1"/>
    <property type="match status" value="1"/>
</dbReference>
<dbReference type="SUPFAM" id="SSF51735">
    <property type="entry name" value="NAD(P)-binding Rossmann-fold domains"/>
    <property type="match status" value="1"/>
</dbReference>
<dbReference type="InterPro" id="IPR013120">
    <property type="entry name" value="FAR_NAD-bd"/>
</dbReference>
<dbReference type="RefSeq" id="WP_123814706.1">
    <property type="nucleotide sequence ID" value="NZ_RKQZ01000001.1"/>
</dbReference>
<reference evidence="6 7" key="1">
    <citation type="submission" date="2018-11" db="EMBL/GenBank/DDBJ databases">
        <title>Sequencing the genomes of 1000 actinobacteria strains.</title>
        <authorList>
            <person name="Klenk H.-P."/>
        </authorList>
    </citation>
    <scope>NUCLEOTIDE SEQUENCE [LARGE SCALE GENOMIC DNA]</scope>
    <source>
        <strain evidence="6 7">DSM 15700</strain>
    </source>
</reference>
<dbReference type="PROSITE" id="PS00455">
    <property type="entry name" value="AMP_BINDING"/>
    <property type="match status" value="1"/>
</dbReference>
<dbReference type="Proteomes" id="UP000280501">
    <property type="component" value="Unassembled WGS sequence"/>
</dbReference>
<evidence type="ECO:0000313" key="6">
    <source>
        <dbReference type="EMBL" id="RPF21691.1"/>
    </source>
</evidence>
<gene>
    <name evidence="6" type="ORF">EDD34_2323</name>
</gene>
<dbReference type="PROSITE" id="PS50075">
    <property type="entry name" value="CARRIER"/>
    <property type="match status" value="1"/>
</dbReference>
<evidence type="ECO:0000256" key="3">
    <source>
        <dbReference type="ARBA" id="ARBA00022741"/>
    </source>
</evidence>
<dbReference type="PROSITE" id="PS00012">
    <property type="entry name" value="PHOSPHOPANTETHEINE"/>
    <property type="match status" value="1"/>
</dbReference>
<dbReference type="InterPro" id="IPR020845">
    <property type="entry name" value="AMP-binding_CS"/>
</dbReference>
<name>A0A3N4ZPC5_9MICO</name>
<dbReference type="GO" id="GO:0016020">
    <property type="term" value="C:membrane"/>
    <property type="evidence" value="ECO:0007669"/>
    <property type="project" value="TreeGrafter"/>
</dbReference>
<dbReference type="Pfam" id="PF07993">
    <property type="entry name" value="NAD_binding_4"/>
    <property type="match status" value="1"/>
</dbReference>
<dbReference type="GO" id="GO:0005524">
    <property type="term" value="F:ATP binding"/>
    <property type="evidence" value="ECO:0007669"/>
    <property type="project" value="UniProtKB-KW"/>
</dbReference>
<dbReference type="InterPro" id="IPR010080">
    <property type="entry name" value="Thioester_reductase-like_dom"/>
</dbReference>
<dbReference type="InterPro" id="IPR020806">
    <property type="entry name" value="PKS_PP-bd"/>
</dbReference>
<evidence type="ECO:0000256" key="4">
    <source>
        <dbReference type="ARBA" id="ARBA00022840"/>
    </source>
</evidence>
<keyword evidence="7" id="KW-1185">Reference proteome</keyword>
<dbReference type="Gene3D" id="3.40.50.12780">
    <property type="entry name" value="N-terminal domain of ligase-like"/>
    <property type="match status" value="1"/>
</dbReference>
<proteinExistence type="predicted"/>
<dbReference type="InterPro" id="IPR009081">
    <property type="entry name" value="PP-bd_ACP"/>
</dbReference>
<evidence type="ECO:0000259" key="5">
    <source>
        <dbReference type="PROSITE" id="PS50075"/>
    </source>
</evidence>
<dbReference type="GO" id="GO:0031177">
    <property type="term" value="F:phosphopantetheine binding"/>
    <property type="evidence" value="ECO:0007669"/>
    <property type="project" value="InterPro"/>
</dbReference>
<keyword evidence="6" id="KW-0436">Ligase</keyword>
<dbReference type="InterPro" id="IPR036736">
    <property type="entry name" value="ACP-like_sf"/>
</dbReference>
<organism evidence="6 7">
    <name type="scientific">Myceligenerans xiligouense</name>
    <dbReference type="NCBI Taxonomy" id="253184"/>
    <lineage>
        <taxon>Bacteria</taxon>
        <taxon>Bacillati</taxon>
        <taxon>Actinomycetota</taxon>
        <taxon>Actinomycetes</taxon>
        <taxon>Micrococcales</taxon>
        <taxon>Promicromonosporaceae</taxon>
        <taxon>Myceligenerans</taxon>
    </lineage>
</organism>
<dbReference type="SMART" id="SM01294">
    <property type="entry name" value="PKS_PP_betabranch"/>
    <property type="match status" value="1"/>
</dbReference>
<dbReference type="SUPFAM" id="SSF56801">
    <property type="entry name" value="Acetyl-CoA synthetase-like"/>
    <property type="match status" value="1"/>
</dbReference>
<dbReference type="PANTHER" id="PTHR43272">
    <property type="entry name" value="LONG-CHAIN-FATTY-ACID--COA LIGASE"/>
    <property type="match status" value="1"/>
</dbReference>
<dbReference type="InterPro" id="IPR042099">
    <property type="entry name" value="ANL_N_sf"/>
</dbReference>
<dbReference type="InterPro" id="IPR006162">
    <property type="entry name" value="Ppantetheine_attach_site"/>
</dbReference>
<evidence type="ECO:0000256" key="1">
    <source>
        <dbReference type="ARBA" id="ARBA00022450"/>
    </source>
</evidence>
<dbReference type="GO" id="GO:0004467">
    <property type="term" value="F:long-chain fatty acid-CoA ligase activity"/>
    <property type="evidence" value="ECO:0007669"/>
    <property type="project" value="TreeGrafter"/>
</dbReference>
<evidence type="ECO:0000313" key="7">
    <source>
        <dbReference type="Proteomes" id="UP000280501"/>
    </source>
</evidence>
<dbReference type="SUPFAM" id="SSF47336">
    <property type="entry name" value="ACP-like"/>
    <property type="match status" value="1"/>
</dbReference>
<keyword evidence="4" id="KW-0067">ATP-binding</keyword>
<dbReference type="Pfam" id="PF00501">
    <property type="entry name" value="AMP-binding"/>
    <property type="match status" value="1"/>
</dbReference>
<comment type="caution">
    <text evidence="6">The sequence shown here is derived from an EMBL/GenBank/DDBJ whole genome shotgun (WGS) entry which is preliminary data.</text>
</comment>
<dbReference type="Gene3D" id="1.10.1200.10">
    <property type="entry name" value="ACP-like"/>
    <property type="match status" value="1"/>
</dbReference>
<dbReference type="NCBIfam" id="TIGR01746">
    <property type="entry name" value="Thioester-redct"/>
    <property type="match status" value="1"/>
</dbReference>
<keyword evidence="1" id="KW-0596">Phosphopantetheine</keyword>
<dbReference type="AlphaFoldDB" id="A0A3N4ZPC5"/>
<dbReference type="InterPro" id="IPR000873">
    <property type="entry name" value="AMP-dep_synth/lig_dom"/>
</dbReference>
<sequence>MALASTMTAVFERYTDRPALAERTPVPRSDEDLTTFTARAEDSYDLLTYGELAQRVSSVAAQLTDDRRGAGRLTEGDMTAFLGFAGADYVTADLACNLAGITTVPLQTSASLDQQASILATTAPRALAVSVSLLGRAVELLAAQPTITRLLVLDYRGGDPDHVRELESLDGTGVPRPELLDLSGAGAAVVAPWTESRPVMLLHTSGSTGTPKGAIYPERLVTAMWGGDGWSEFFAAEPDVSTFHYMPMSHVAGHSSVRSTLARGGLTYFASSTNLSSLFDDLALARPTELSLVPRVCELMRQEFRRRLQAARSHTPDGDDDVLAASVRDEMRTQVLGGNVRWASCTSAPISAELKAFVEDLLQIDVHELYGTTEIGGVLSNGRFLRPPVLDHRLEDVPELGYYSSDRPRSRGELLIRSTSTIPGYYGRPDLDEQIFTDDGFYRTGDIASVDDTGTVRIIDRKNAIVKLSQGEFVALPSLEGTYVSRSEVLRQVYLHGDGGESSILAVAVPTDELVDRLGGDVPAIREHLLQEFRAIGAAEALNSYEVPRGVLVELEPFSESNGLLSDHRKLVRPELARRYGPVLTAFYESLRSSSDALLESLRDNAGDAPTVATVRDAAAIAIGTSPADIGAEDRFRDLGGDSLTAVHLSNLLEQIFGVRVPVNTIAGEATTIGRLADLLDARRNGDAAVVSFESVHGDAPELLRAEDLRLARFLGDGFTPAPVESPTGDAPTVLITGANGFLGRFLCLEWLHEVAATGGRVICIVRAADDDEAYERLRRAFTSDERLLKTFDRFGHALEVLAGDLSEPALGLDADTWDRLARDVHRVVHAGAMVNHALPYQELFDANVAGTAEVVRLAASVRLKPVSFVSSIATALLAGTESPLDEHADIRRALPSVGTGTKNNVEGYAATKWAGEVLLREAHDSFHLPVTTFRASMILAHSEYVGQINVPDTFSRLVYSLVRTGVVPSSFYAPGGGRPHYDGLPVDVVASCIVALDAAGRGGYSTHHVVNPLDDGVSLDTMVDWLTGLGVELTKVDDHADWHRRLGAGLRALPESERRASILPLLDSFSAPEQPVAGSSIASPGFLARVRDLGLDTRIRSLDARFVEKSLSDLEHVHGRPLRTA</sequence>
<dbReference type="EMBL" id="RKQZ01000001">
    <property type="protein sequence ID" value="RPF21691.1"/>
    <property type="molecule type" value="Genomic_DNA"/>
</dbReference>
<keyword evidence="3" id="KW-0547">Nucleotide-binding</keyword>
<accession>A0A3N4ZPC5</accession>
<dbReference type="PANTHER" id="PTHR43272:SF33">
    <property type="entry name" value="AMP-BINDING DOMAIN-CONTAINING PROTEIN-RELATED"/>
    <property type="match status" value="1"/>
</dbReference>
<dbReference type="SMART" id="SM00823">
    <property type="entry name" value="PKS_PP"/>
    <property type="match status" value="1"/>
</dbReference>
<dbReference type="OrthoDB" id="9803968at2"/>
<dbReference type="InterPro" id="IPR036291">
    <property type="entry name" value="NAD(P)-bd_dom_sf"/>
</dbReference>
<evidence type="ECO:0000256" key="2">
    <source>
        <dbReference type="ARBA" id="ARBA00022553"/>
    </source>
</evidence>
<dbReference type="Pfam" id="PF00550">
    <property type="entry name" value="PP-binding"/>
    <property type="match status" value="1"/>
</dbReference>
<keyword evidence="2" id="KW-0597">Phosphoprotein</keyword>
<protein>
    <submittedName>
        <fullName evidence="6">Fatty acid CoA ligase FadD9</fullName>
    </submittedName>
</protein>
<dbReference type="Gene3D" id="3.40.50.720">
    <property type="entry name" value="NAD(P)-binding Rossmann-like Domain"/>
    <property type="match status" value="1"/>
</dbReference>